<dbReference type="Gene3D" id="1.10.238.160">
    <property type="match status" value="1"/>
</dbReference>
<reference evidence="1 2" key="1">
    <citation type="submission" date="2022-11" db="EMBL/GenBank/DDBJ databases">
        <title>Viruses from the air-sea interface of a natural surface slick.</title>
        <authorList>
            <person name="Rahlff J."/>
            <person name="Holmfeldt K."/>
        </authorList>
    </citation>
    <scope>NUCLEOTIDE SEQUENCE [LARGE SCALE GENOMIC DNA]</scope>
    <source>
        <strain evidence="1 2">SMS4</strain>
    </source>
</reference>
<organism evidence="1 2">
    <name type="scientific">Rheinheimera baltica</name>
    <dbReference type="NCBI Taxonomy" id="67576"/>
    <lineage>
        <taxon>Bacteria</taxon>
        <taxon>Pseudomonadati</taxon>
        <taxon>Pseudomonadota</taxon>
        <taxon>Gammaproteobacteria</taxon>
        <taxon>Chromatiales</taxon>
        <taxon>Chromatiaceae</taxon>
        <taxon>Rheinheimera</taxon>
    </lineage>
</organism>
<dbReference type="RefSeq" id="WP_305977129.1">
    <property type="nucleotide sequence ID" value="NZ_JAPJDZ010000078.1"/>
</dbReference>
<evidence type="ECO:0000313" key="2">
    <source>
        <dbReference type="Proteomes" id="UP001231109"/>
    </source>
</evidence>
<proteinExistence type="predicted"/>
<dbReference type="EMBL" id="JAPJDZ010000078">
    <property type="protein sequence ID" value="MDP5137930.1"/>
    <property type="molecule type" value="Genomic_DNA"/>
</dbReference>
<gene>
    <name evidence="1" type="ORF">ORJ04_18420</name>
</gene>
<comment type="caution">
    <text evidence="1">The sequence shown here is derived from an EMBL/GenBank/DDBJ whole genome shotgun (WGS) entry which is preliminary data.</text>
</comment>
<name>A0ABT9I3H3_9GAMM</name>
<keyword evidence="2" id="KW-1185">Reference proteome</keyword>
<protein>
    <submittedName>
        <fullName evidence="1">AlpA family phage regulatory protein</fullName>
    </submittedName>
</protein>
<dbReference type="PANTHER" id="PTHR36154:SF1">
    <property type="entry name" value="DNA-BINDING TRANSCRIPTIONAL ACTIVATOR ALPA"/>
    <property type="match status" value="1"/>
</dbReference>
<dbReference type="Pfam" id="PF05930">
    <property type="entry name" value="Phage_AlpA"/>
    <property type="match status" value="1"/>
</dbReference>
<dbReference type="InterPro" id="IPR052931">
    <property type="entry name" value="Prophage_regulatory_activator"/>
</dbReference>
<sequence>MTTIVKLPEMLEMIKCSKSKVYSEIKKGHFPKPIKLGDRAVAWVLEDVREWLDQRIKHSKGEKAA</sequence>
<dbReference type="PANTHER" id="PTHR36154">
    <property type="entry name" value="DNA-BINDING TRANSCRIPTIONAL ACTIVATOR ALPA"/>
    <property type="match status" value="1"/>
</dbReference>
<accession>A0ABT9I3H3</accession>
<evidence type="ECO:0000313" key="1">
    <source>
        <dbReference type="EMBL" id="MDP5137930.1"/>
    </source>
</evidence>
<dbReference type="InterPro" id="IPR010260">
    <property type="entry name" value="AlpA"/>
</dbReference>
<dbReference type="Proteomes" id="UP001231109">
    <property type="component" value="Unassembled WGS sequence"/>
</dbReference>